<dbReference type="SUPFAM" id="SSF46689">
    <property type="entry name" value="Homeodomain-like"/>
    <property type="match status" value="2"/>
</dbReference>
<feature type="modified residue" description="4-aspartylphosphate" evidence="6">
    <location>
        <position position="54"/>
    </location>
</feature>
<dbReference type="InterPro" id="IPR020449">
    <property type="entry name" value="Tscrpt_reg_AraC-type_HTH"/>
</dbReference>
<dbReference type="PANTHER" id="PTHR43280">
    <property type="entry name" value="ARAC-FAMILY TRANSCRIPTIONAL REGULATOR"/>
    <property type="match status" value="1"/>
</dbReference>
<dbReference type="InterPro" id="IPR001789">
    <property type="entry name" value="Sig_transdc_resp-reg_receiver"/>
</dbReference>
<evidence type="ECO:0000259" key="8">
    <source>
        <dbReference type="PROSITE" id="PS50110"/>
    </source>
</evidence>
<evidence type="ECO:0000259" key="7">
    <source>
        <dbReference type="PROSITE" id="PS01124"/>
    </source>
</evidence>
<keyword evidence="2" id="KW-0805">Transcription regulation</keyword>
<keyword evidence="6" id="KW-0597">Phosphoprotein</keyword>
<dbReference type="Gene3D" id="1.10.10.60">
    <property type="entry name" value="Homeodomain-like"/>
    <property type="match status" value="2"/>
</dbReference>
<evidence type="ECO:0000256" key="5">
    <source>
        <dbReference type="ARBA" id="ARBA00024867"/>
    </source>
</evidence>
<dbReference type="PANTHER" id="PTHR43280:SF34">
    <property type="entry name" value="ARAC-FAMILY TRANSCRIPTIONAL REGULATOR"/>
    <property type="match status" value="1"/>
</dbReference>
<dbReference type="SMART" id="SM00448">
    <property type="entry name" value="REC"/>
    <property type="match status" value="1"/>
</dbReference>
<reference evidence="9 10" key="1">
    <citation type="submission" date="2024-04" db="EMBL/GenBank/DDBJ databases">
        <title>Defined microbial consortia suppress multidrug-resistant proinflammatory Enterobacteriaceae via ecological control.</title>
        <authorList>
            <person name="Furuichi M."/>
            <person name="Kawaguchi T."/>
            <person name="Pust M."/>
            <person name="Yasuma K."/>
            <person name="Plichta D."/>
            <person name="Hasegawa N."/>
            <person name="Ohya T."/>
            <person name="Bhattarai S."/>
            <person name="Sasajima S."/>
            <person name="Aoto Y."/>
            <person name="Tuganbaev T."/>
            <person name="Yaginuma M."/>
            <person name="Ueda M."/>
            <person name="Okahashi N."/>
            <person name="Amafuji K."/>
            <person name="Kiridooshi Y."/>
            <person name="Sugita K."/>
            <person name="Strazar M."/>
            <person name="Skelly A."/>
            <person name="Suda W."/>
            <person name="Hattori M."/>
            <person name="Nakamoto N."/>
            <person name="Caballero S."/>
            <person name="Norman J."/>
            <person name="Olle B."/>
            <person name="Tanoue T."/>
            <person name="Arita M."/>
            <person name="Bucci V."/>
            <person name="Atarashi K."/>
            <person name="Xavier R."/>
            <person name="Honda K."/>
        </authorList>
    </citation>
    <scope>NUCLEOTIDE SEQUENCE [LARGE SCALE GENOMIC DNA]</scope>
    <source>
        <strain evidence="10">k04-0078-D8-1</strain>
    </source>
</reference>
<dbReference type="SUPFAM" id="SSF52172">
    <property type="entry name" value="CheY-like"/>
    <property type="match status" value="1"/>
</dbReference>
<name>A0ABQ0B6A2_9FIRM</name>
<accession>A0ABQ0B6A2</accession>
<dbReference type="PROSITE" id="PS50110">
    <property type="entry name" value="RESPONSE_REGULATORY"/>
    <property type="match status" value="1"/>
</dbReference>
<dbReference type="SMART" id="SM00342">
    <property type="entry name" value="HTH_ARAC"/>
    <property type="match status" value="1"/>
</dbReference>
<dbReference type="InterPro" id="IPR011006">
    <property type="entry name" value="CheY-like_superfamily"/>
</dbReference>
<dbReference type="CDD" id="cd17536">
    <property type="entry name" value="REC_YesN-like"/>
    <property type="match status" value="1"/>
</dbReference>
<dbReference type="InterPro" id="IPR018060">
    <property type="entry name" value="HTH_AraC"/>
</dbReference>
<evidence type="ECO:0000313" key="9">
    <source>
        <dbReference type="EMBL" id="GAA6406982.1"/>
    </source>
</evidence>
<dbReference type="InterPro" id="IPR018062">
    <property type="entry name" value="HTH_AraC-typ_CS"/>
</dbReference>
<dbReference type="PROSITE" id="PS00041">
    <property type="entry name" value="HTH_ARAC_FAMILY_1"/>
    <property type="match status" value="1"/>
</dbReference>
<keyword evidence="4" id="KW-0804">Transcription</keyword>
<evidence type="ECO:0000256" key="1">
    <source>
        <dbReference type="ARBA" id="ARBA00018672"/>
    </source>
</evidence>
<feature type="domain" description="Response regulatory" evidence="8">
    <location>
        <begin position="2"/>
        <end position="119"/>
    </location>
</feature>
<dbReference type="Pfam" id="PF12833">
    <property type="entry name" value="HTH_18"/>
    <property type="match status" value="1"/>
</dbReference>
<keyword evidence="10" id="KW-1185">Reference proteome</keyword>
<proteinExistence type="predicted"/>
<evidence type="ECO:0000256" key="3">
    <source>
        <dbReference type="ARBA" id="ARBA00023125"/>
    </source>
</evidence>
<sequence>MNVLLVDDQKAIVESLKKGIHWENLPVRQVYTACSAKEAKLVLRNFEVDVLVSDIEMPEENGLSLCRWAKEQFQEIECIFLTSHADFAYAKEAIAMGGFDYVLQPVKYREVEAVLLKAWDKISSRKKLRRLENTRKLVIEQRNTILDAMLSKMLRDKGEEADQIYRHFAEMFRMEYDNCTVHPVLVQILKWKRLSDTWEENLVRMTLCNIAEELFADRDVRAGISCLREDRYWLFLVAEKGAVGDDLWHRRLKEFYSFVNENMDFSVGVYPIAELEEDLTFSQVFGRLGRRAEGNKEKKPGIYWEDVETVGHAEETNPIDTAVSYIRKNLSKNISRAEVAELVHLNEEYFSRLFRQETGDTFKDFVLLEKMKAAKKLLAETHPSVSIVASKVGYDNFSHFSKMFKKMTEVTPQEYRKDRQKR</sequence>
<gene>
    <name evidence="9" type="ORF">K040078D81_10990</name>
</gene>
<dbReference type="PROSITE" id="PS01124">
    <property type="entry name" value="HTH_ARAC_FAMILY_2"/>
    <property type="match status" value="1"/>
</dbReference>
<dbReference type="Proteomes" id="UP001600943">
    <property type="component" value="Unassembled WGS sequence"/>
</dbReference>
<dbReference type="Pfam" id="PF00072">
    <property type="entry name" value="Response_reg"/>
    <property type="match status" value="1"/>
</dbReference>
<evidence type="ECO:0000256" key="6">
    <source>
        <dbReference type="PROSITE-ProRule" id="PRU00169"/>
    </source>
</evidence>
<evidence type="ECO:0000256" key="4">
    <source>
        <dbReference type="ARBA" id="ARBA00023163"/>
    </source>
</evidence>
<comment type="caution">
    <text evidence="9">The sequence shown here is derived from an EMBL/GenBank/DDBJ whole genome shotgun (WGS) entry which is preliminary data.</text>
</comment>
<protein>
    <recommendedName>
        <fullName evidence="1">Stage 0 sporulation protein A homolog</fullName>
    </recommendedName>
</protein>
<dbReference type="Gene3D" id="3.40.50.2300">
    <property type="match status" value="1"/>
</dbReference>
<dbReference type="InterPro" id="IPR009057">
    <property type="entry name" value="Homeodomain-like_sf"/>
</dbReference>
<organism evidence="9 10">
    <name type="scientific">Blautia hominis</name>
    <dbReference type="NCBI Taxonomy" id="2025493"/>
    <lineage>
        <taxon>Bacteria</taxon>
        <taxon>Bacillati</taxon>
        <taxon>Bacillota</taxon>
        <taxon>Clostridia</taxon>
        <taxon>Lachnospirales</taxon>
        <taxon>Lachnospiraceae</taxon>
        <taxon>Blautia</taxon>
    </lineage>
</organism>
<evidence type="ECO:0000313" key="10">
    <source>
        <dbReference type="Proteomes" id="UP001600943"/>
    </source>
</evidence>
<keyword evidence="3" id="KW-0238">DNA-binding</keyword>
<evidence type="ECO:0000256" key="2">
    <source>
        <dbReference type="ARBA" id="ARBA00023015"/>
    </source>
</evidence>
<dbReference type="EMBL" id="BAABYW010000001">
    <property type="protein sequence ID" value="GAA6406982.1"/>
    <property type="molecule type" value="Genomic_DNA"/>
</dbReference>
<dbReference type="RefSeq" id="WP_390403894.1">
    <property type="nucleotide sequence ID" value="NZ_BAABYW010000001.1"/>
</dbReference>
<comment type="function">
    <text evidence="5">May play the central regulatory role in sporulation. It may be an element of the effector pathway responsible for the activation of sporulation genes in response to nutritional stress. Spo0A may act in concert with spo0H (a sigma factor) to control the expression of some genes that are critical to the sporulation process.</text>
</comment>
<feature type="domain" description="HTH araC/xylS-type" evidence="7">
    <location>
        <begin position="320"/>
        <end position="418"/>
    </location>
</feature>
<dbReference type="PRINTS" id="PR00032">
    <property type="entry name" value="HTHARAC"/>
</dbReference>